<reference evidence="2 3" key="1">
    <citation type="submission" date="2016-02" db="EMBL/GenBank/DDBJ databases">
        <title>Biosynthesis of antibiotic leucinostatins and their inhibition on Phytophthora in bio-control Purpureocillium lilacinum.</title>
        <authorList>
            <person name="Wang G."/>
            <person name="Liu Z."/>
            <person name="Lin R."/>
            <person name="Li E."/>
            <person name="Mao Z."/>
            <person name="Ling J."/>
            <person name="Yin W."/>
            <person name="Xie B."/>
        </authorList>
    </citation>
    <scope>NUCLEOTIDE SEQUENCE [LARGE SCALE GENOMIC DNA]</scope>
    <source>
        <strain evidence="2">PLFJ-1</strain>
    </source>
</reference>
<gene>
    <name evidence="2" type="ORF">VFPFJ_06573</name>
</gene>
<organism evidence="2 3">
    <name type="scientific">Purpureocillium lilacinum</name>
    <name type="common">Paecilomyces lilacinus</name>
    <dbReference type="NCBI Taxonomy" id="33203"/>
    <lineage>
        <taxon>Eukaryota</taxon>
        <taxon>Fungi</taxon>
        <taxon>Dikarya</taxon>
        <taxon>Ascomycota</taxon>
        <taxon>Pezizomycotina</taxon>
        <taxon>Sordariomycetes</taxon>
        <taxon>Hypocreomycetidae</taxon>
        <taxon>Hypocreales</taxon>
        <taxon>Ophiocordycipitaceae</taxon>
        <taxon>Purpureocillium</taxon>
    </lineage>
</organism>
<proteinExistence type="predicted"/>
<evidence type="ECO:0000313" key="2">
    <source>
        <dbReference type="EMBL" id="OAQ88108.1"/>
    </source>
</evidence>
<evidence type="ECO:0000256" key="1">
    <source>
        <dbReference type="SAM" id="MobiDB-lite"/>
    </source>
</evidence>
<accession>A0A179HEQ7</accession>
<evidence type="ECO:0000313" key="3">
    <source>
        <dbReference type="Proteomes" id="UP000078340"/>
    </source>
</evidence>
<feature type="region of interest" description="Disordered" evidence="1">
    <location>
        <begin position="189"/>
        <end position="212"/>
    </location>
</feature>
<feature type="compositionally biased region" description="Polar residues" evidence="1">
    <location>
        <begin position="199"/>
        <end position="212"/>
    </location>
</feature>
<dbReference type="Proteomes" id="UP000078340">
    <property type="component" value="Unassembled WGS sequence"/>
</dbReference>
<protein>
    <submittedName>
        <fullName evidence="2">Uncharacterized protein</fullName>
    </submittedName>
</protein>
<comment type="caution">
    <text evidence="2">The sequence shown here is derived from an EMBL/GenBank/DDBJ whole genome shotgun (WGS) entry which is preliminary data.</text>
</comment>
<dbReference type="EMBL" id="LSBI01000006">
    <property type="protein sequence ID" value="OAQ88108.1"/>
    <property type="molecule type" value="Genomic_DNA"/>
</dbReference>
<dbReference type="AlphaFoldDB" id="A0A179HEQ7"/>
<name>A0A179HEQ7_PURLI</name>
<sequence length="212" mass="22713">MFNNTMPCERAFVRQQQQQHTARGLTNPESRARRVMSCHVLSMSMSAVSLTSGRAVCLLGHLVVATATRFHSCTTAACGCCRLSSRVPLTCQHTVCPNRLFFLALPCPWVACSTSCTVTVACTCCAQPAVCVRLARRCARISRSKGRASEQARSPPLSSCAQSAAHGMSSPRSLILRLVRAQKAAQDQLGSLDGMDDNNPLQGSATTVLPDS</sequence>